<evidence type="ECO:0000256" key="1">
    <source>
        <dbReference type="ARBA" id="ARBA00022729"/>
    </source>
</evidence>
<proteinExistence type="predicted"/>
<dbReference type="Proteomes" id="UP001597221">
    <property type="component" value="Unassembled WGS sequence"/>
</dbReference>
<sequence length="111" mass="13124">MKRYLFCFIIILLLSGCSDPVGGEVFFNHIDEMEQALDQQEWNMITQYVEDFKKIYKDEQWKLQLLGDEEEYEGLYRSINNLVAAVKEEDSVNLRMELATSRTILEQIYSV</sequence>
<organism evidence="3 4">
    <name type="scientific">Oceanobacillus luteolus</name>
    <dbReference type="NCBI Taxonomy" id="1274358"/>
    <lineage>
        <taxon>Bacteria</taxon>
        <taxon>Bacillati</taxon>
        <taxon>Bacillota</taxon>
        <taxon>Bacilli</taxon>
        <taxon>Bacillales</taxon>
        <taxon>Bacillaceae</taxon>
        <taxon>Oceanobacillus</taxon>
    </lineage>
</organism>
<gene>
    <name evidence="3" type="ORF">ACFSBH_13710</name>
</gene>
<reference evidence="4" key="1">
    <citation type="journal article" date="2019" name="Int. J. Syst. Evol. Microbiol.">
        <title>The Global Catalogue of Microorganisms (GCM) 10K type strain sequencing project: providing services to taxonomists for standard genome sequencing and annotation.</title>
        <authorList>
            <consortium name="The Broad Institute Genomics Platform"/>
            <consortium name="The Broad Institute Genome Sequencing Center for Infectious Disease"/>
            <person name="Wu L."/>
            <person name="Ma J."/>
        </authorList>
    </citation>
    <scope>NUCLEOTIDE SEQUENCE [LARGE SCALE GENOMIC DNA]</scope>
    <source>
        <strain evidence="4">CGMCC 1.12376</strain>
    </source>
</reference>
<name>A0ABW4HU62_9BACI</name>
<evidence type="ECO:0000313" key="4">
    <source>
        <dbReference type="Proteomes" id="UP001597221"/>
    </source>
</evidence>
<comment type="caution">
    <text evidence="3">The sequence shown here is derived from an EMBL/GenBank/DDBJ whole genome shotgun (WGS) entry which is preliminary data.</text>
</comment>
<feature type="signal peptide" evidence="2">
    <location>
        <begin position="1"/>
        <end position="23"/>
    </location>
</feature>
<dbReference type="Pfam" id="PF08139">
    <property type="entry name" value="LPAM_1"/>
    <property type="match status" value="1"/>
</dbReference>
<dbReference type="EMBL" id="JBHUDE010000125">
    <property type="protein sequence ID" value="MFD1608677.1"/>
    <property type="molecule type" value="Genomic_DNA"/>
</dbReference>
<evidence type="ECO:0000256" key="2">
    <source>
        <dbReference type="SAM" id="SignalP"/>
    </source>
</evidence>
<dbReference type="RefSeq" id="WP_251517258.1">
    <property type="nucleotide sequence ID" value="NZ_JAMBON010000052.1"/>
</dbReference>
<evidence type="ECO:0000313" key="3">
    <source>
        <dbReference type="EMBL" id="MFD1608677.1"/>
    </source>
</evidence>
<protein>
    <submittedName>
        <fullName evidence="3">DUF4363 family protein</fullName>
    </submittedName>
</protein>
<feature type="chain" id="PRO_5045064475" evidence="2">
    <location>
        <begin position="24"/>
        <end position="111"/>
    </location>
</feature>
<keyword evidence="4" id="KW-1185">Reference proteome</keyword>
<accession>A0ABW4HU62</accession>
<keyword evidence="1 2" id="KW-0732">Signal</keyword>
<dbReference type="PROSITE" id="PS51257">
    <property type="entry name" value="PROKAR_LIPOPROTEIN"/>
    <property type="match status" value="1"/>
</dbReference>
<dbReference type="InterPro" id="IPR012640">
    <property type="entry name" value="Membr_lipoprot_lipid_attach_CS"/>
</dbReference>